<evidence type="ECO:0000313" key="3">
    <source>
        <dbReference type="EMBL" id="ANY65837.1"/>
    </source>
</evidence>
<sequence>MKKLTIAVVLGTTIVASMATGAYGATKLQEIKAYLNKDIAFKVDGKPVQLRDGNNNTVVPISYKGTTYLPVRSISDALGVAVDYDGKTQLIQLGEKVEGVSISSSLTTNTYRTKDSAQTTYNGKDYKEALFDNAESSRSSSFILEPKKKYQKLYLQIAAVGQDLGKLTVKDTGTDTILKTTEINVADGLVTVEVDIGGANQLYVYADAQKDGAVFVPLTTSYYK</sequence>
<dbReference type="RefSeq" id="WP_099517210.1">
    <property type="nucleotide sequence ID" value="NZ_CP016808.1"/>
</dbReference>
<dbReference type="InterPro" id="IPR012854">
    <property type="entry name" value="Cu_amine_oxidase-like_N"/>
</dbReference>
<dbReference type="SUPFAM" id="SSF55383">
    <property type="entry name" value="Copper amine oxidase, domain N"/>
    <property type="match status" value="1"/>
</dbReference>
<evidence type="ECO:0000259" key="2">
    <source>
        <dbReference type="Pfam" id="PF07833"/>
    </source>
</evidence>
<evidence type="ECO:0000256" key="1">
    <source>
        <dbReference type="SAM" id="SignalP"/>
    </source>
</evidence>
<reference evidence="3" key="1">
    <citation type="submission" date="2016-08" db="EMBL/GenBank/DDBJ databases">
        <title>Complete Genome Seqeunce of Paenibacillus sp. BIHB 4019 from tea rhizoplane.</title>
        <authorList>
            <person name="Thakur R."/>
            <person name="Swarnkar M.K."/>
            <person name="Gulati A."/>
        </authorList>
    </citation>
    <scope>NUCLEOTIDE SEQUENCE [LARGE SCALE GENOMIC DNA]</scope>
    <source>
        <strain evidence="3">BIHB4019</strain>
    </source>
</reference>
<gene>
    <name evidence="3" type="ORF">BBD42_04665</name>
</gene>
<feature type="signal peptide" evidence="1">
    <location>
        <begin position="1"/>
        <end position="24"/>
    </location>
</feature>
<feature type="chain" id="PRO_5008535010" description="Copper amine oxidase-like N-terminal domain-containing protein" evidence="1">
    <location>
        <begin position="25"/>
        <end position="224"/>
    </location>
</feature>
<keyword evidence="1" id="KW-0732">Signal</keyword>
<dbReference type="Pfam" id="PF07833">
    <property type="entry name" value="Cu_amine_oxidN1"/>
    <property type="match status" value="1"/>
</dbReference>
<proteinExistence type="predicted"/>
<feature type="domain" description="Copper amine oxidase-like N-terminal" evidence="2">
    <location>
        <begin position="57"/>
        <end position="99"/>
    </location>
</feature>
<accession>A0A1B2DDP7</accession>
<dbReference type="EMBL" id="CP016808">
    <property type="protein sequence ID" value="ANY65837.1"/>
    <property type="molecule type" value="Genomic_DNA"/>
</dbReference>
<protein>
    <recommendedName>
        <fullName evidence="2">Copper amine oxidase-like N-terminal domain-containing protein</fullName>
    </recommendedName>
</protein>
<dbReference type="InterPro" id="IPR036582">
    <property type="entry name" value="Mao_N_sf"/>
</dbReference>
<organism evidence="3">
    <name type="scientific">Paenibacillus sp. BIHB 4019</name>
    <dbReference type="NCBI Taxonomy" id="1870819"/>
    <lineage>
        <taxon>Bacteria</taxon>
        <taxon>Bacillati</taxon>
        <taxon>Bacillota</taxon>
        <taxon>Bacilli</taxon>
        <taxon>Bacillales</taxon>
        <taxon>Paenibacillaceae</taxon>
        <taxon>Paenibacillus</taxon>
    </lineage>
</organism>
<name>A0A1B2DDP7_9BACL</name>
<dbReference type="AlphaFoldDB" id="A0A1B2DDP7"/>